<name>A0A0G0KN96_9BACT</name>
<evidence type="ECO:0000313" key="2">
    <source>
        <dbReference type="EMBL" id="KKQ50639.1"/>
    </source>
</evidence>
<accession>A0A0G0KN96</accession>
<evidence type="ECO:0000256" key="1">
    <source>
        <dbReference type="SAM" id="SignalP"/>
    </source>
</evidence>
<sequence>MKKYFVLSFLFLLAITPALAKGSADTQSQPVSSGQTVTNTQKVVSPTGNAVQNQNQVQTQNQGEEQQLSVKTQESEQLNQDVNQSLTKVSDQVHQLIDTVGAKGGIGQEVKAIAQDQLKVQDQIKSDFEGLNSRGTLKKLLIGSDKKLTQSLEQKMEQNRLMIQQLEELKLQIRNTGDLQQLQETIDLMVYQNTSLQNKIDIENKAKGIFGWLVNLFN</sequence>
<gene>
    <name evidence="2" type="ORF">US68_C0003G0005</name>
</gene>
<dbReference type="Proteomes" id="UP000034231">
    <property type="component" value="Unassembled WGS sequence"/>
</dbReference>
<dbReference type="EMBL" id="LBTX01000003">
    <property type="protein sequence ID" value="KKQ50639.1"/>
    <property type="molecule type" value="Genomic_DNA"/>
</dbReference>
<feature type="signal peptide" evidence="1">
    <location>
        <begin position="1"/>
        <end position="20"/>
    </location>
</feature>
<keyword evidence="1" id="KW-0732">Signal</keyword>
<protein>
    <submittedName>
        <fullName evidence="2">Uncharacterized protein</fullName>
    </submittedName>
</protein>
<comment type="caution">
    <text evidence="2">The sequence shown here is derived from an EMBL/GenBank/DDBJ whole genome shotgun (WGS) entry which is preliminary data.</text>
</comment>
<feature type="chain" id="PRO_5002533135" evidence="1">
    <location>
        <begin position="21"/>
        <end position="218"/>
    </location>
</feature>
<reference evidence="2 3" key="1">
    <citation type="journal article" date="2015" name="Nature">
        <title>rRNA introns, odd ribosomes, and small enigmatic genomes across a large radiation of phyla.</title>
        <authorList>
            <person name="Brown C.T."/>
            <person name="Hug L.A."/>
            <person name="Thomas B.C."/>
            <person name="Sharon I."/>
            <person name="Castelle C.J."/>
            <person name="Singh A."/>
            <person name="Wilkins M.J."/>
            <person name="Williams K.H."/>
            <person name="Banfield J.F."/>
        </authorList>
    </citation>
    <scope>NUCLEOTIDE SEQUENCE [LARGE SCALE GENOMIC DNA]</scope>
</reference>
<evidence type="ECO:0000313" key="3">
    <source>
        <dbReference type="Proteomes" id="UP000034231"/>
    </source>
</evidence>
<organism evidence="2 3">
    <name type="scientific">Candidatus Shapirobacteria bacterium GW2011_GWE1_38_10</name>
    <dbReference type="NCBI Taxonomy" id="1618488"/>
    <lineage>
        <taxon>Bacteria</taxon>
        <taxon>Candidatus Shapironibacteriota</taxon>
    </lineage>
</organism>
<dbReference type="AlphaFoldDB" id="A0A0G0KN96"/>
<proteinExistence type="predicted"/>